<proteinExistence type="predicted"/>
<feature type="compositionally biased region" description="Polar residues" evidence="1">
    <location>
        <begin position="240"/>
        <end position="260"/>
    </location>
</feature>
<keyword evidence="3" id="KW-1185">Reference proteome</keyword>
<comment type="caution">
    <text evidence="2">The sequence shown here is derived from an EMBL/GenBank/DDBJ whole genome shotgun (WGS) entry which is preliminary data.</text>
</comment>
<accession>A0AAJ0LW18</accession>
<feature type="region of interest" description="Disordered" evidence="1">
    <location>
        <begin position="1"/>
        <end position="127"/>
    </location>
</feature>
<organism evidence="2 3">
    <name type="scientific">Extremus antarcticus</name>
    <dbReference type="NCBI Taxonomy" id="702011"/>
    <lineage>
        <taxon>Eukaryota</taxon>
        <taxon>Fungi</taxon>
        <taxon>Dikarya</taxon>
        <taxon>Ascomycota</taxon>
        <taxon>Pezizomycotina</taxon>
        <taxon>Dothideomycetes</taxon>
        <taxon>Dothideomycetidae</taxon>
        <taxon>Mycosphaerellales</taxon>
        <taxon>Extremaceae</taxon>
        <taxon>Extremus</taxon>
    </lineage>
</organism>
<feature type="compositionally biased region" description="Polar residues" evidence="1">
    <location>
        <begin position="47"/>
        <end position="66"/>
    </location>
</feature>
<feature type="compositionally biased region" description="Low complexity" evidence="1">
    <location>
        <begin position="31"/>
        <end position="41"/>
    </location>
</feature>
<feature type="compositionally biased region" description="Low complexity" evidence="1">
    <location>
        <begin position="86"/>
        <end position="127"/>
    </location>
</feature>
<gene>
    <name evidence="2" type="ORF">LTR09_001591</name>
</gene>
<evidence type="ECO:0000313" key="2">
    <source>
        <dbReference type="EMBL" id="KAK3057407.1"/>
    </source>
</evidence>
<dbReference type="EMBL" id="JAWDJX010000003">
    <property type="protein sequence ID" value="KAK3057407.1"/>
    <property type="molecule type" value="Genomic_DNA"/>
</dbReference>
<reference evidence="2" key="1">
    <citation type="submission" date="2023-04" db="EMBL/GenBank/DDBJ databases">
        <title>Black Yeasts Isolated from many extreme environments.</title>
        <authorList>
            <person name="Coleine C."/>
            <person name="Stajich J.E."/>
            <person name="Selbmann L."/>
        </authorList>
    </citation>
    <scope>NUCLEOTIDE SEQUENCE</scope>
    <source>
        <strain evidence="2">CCFEE 5312</strain>
    </source>
</reference>
<evidence type="ECO:0000256" key="1">
    <source>
        <dbReference type="SAM" id="MobiDB-lite"/>
    </source>
</evidence>
<dbReference type="AlphaFoldDB" id="A0AAJ0LW18"/>
<feature type="compositionally biased region" description="Polar residues" evidence="1">
    <location>
        <begin position="1"/>
        <end position="14"/>
    </location>
</feature>
<evidence type="ECO:0000313" key="3">
    <source>
        <dbReference type="Proteomes" id="UP001271007"/>
    </source>
</evidence>
<name>A0AAJ0LW18_9PEZI</name>
<protein>
    <submittedName>
        <fullName evidence="2">Uncharacterized protein</fullName>
    </submittedName>
</protein>
<dbReference type="Proteomes" id="UP001271007">
    <property type="component" value="Unassembled WGS sequence"/>
</dbReference>
<feature type="compositionally biased region" description="Basic and acidic residues" evidence="1">
    <location>
        <begin position="325"/>
        <end position="340"/>
    </location>
</feature>
<sequence length="357" mass="38621">MSTAAMMNPAQSLQHPHRKPVPARASYNNLQQPQIQQPPAQYGADQRTYSRTMTNSSSSSPGNTIYSAGPPPPQQQYPQRDRHTLSNATTSTTSTANAGLQRAPTTTSQPRRSTSSRSNGSTASPTSYVALMRKQKATVWCDRAQVENPEILARRRAIKMQAAKDVAGGSHRYSTSSNNAPQSIGIRSKIRHHGLPKANAYTGQGNLAGAGVPMRLSATEVDENDSDEEQDSKYVKQYHSRNGSRGSSVASGRQPATSFLNPDRGYSSGSTPRSGHSPVETPPDVADETPVPNQYGQMSGDYFGGEEAEEQRFGGRSRPLQQEGHTSDELRRRGSVDDRTMTMGGGRLFVANPDLSD</sequence>
<feature type="region of interest" description="Disordered" evidence="1">
    <location>
        <begin position="238"/>
        <end position="357"/>
    </location>
</feature>